<dbReference type="GO" id="GO:0006529">
    <property type="term" value="P:asparagine biosynthetic process"/>
    <property type="evidence" value="ECO:0007669"/>
    <property type="project" value="InterPro"/>
</dbReference>
<evidence type="ECO:0000313" key="2">
    <source>
        <dbReference type="EMBL" id="MBC2866956.1"/>
    </source>
</evidence>
<organism evidence="2 3">
    <name type="scientific">Streptomyces mexicanus</name>
    <dbReference type="NCBI Taxonomy" id="178566"/>
    <lineage>
        <taxon>Bacteria</taxon>
        <taxon>Bacillati</taxon>
        <taxon>Actinomycetota</taxon>
        <taxon>Actinomycetes</taxon>
        <taxon>Kitasatosporales</taxon>
        <taxon>Streptomycetaceae</taxon>
        <taxon>Streptomyces</taxon>
    </lineage>
</organism>
<dbReference type="InterPro" id="IPR014729">
    <property type="entry name" value="Rossmann-like_a/b/a_fold"/>
</dbReference>
<dbReference type="PROSITE" id="PS51257">
    <property type="entry name" value="PROKAR_LIPOPROTEIN"/>
    <property type="match status" value="1"/>
</dbReference>
<reference evidence="2 3" key="1">
    <citation type="submission" date="2020-08" db="EMBL/GenBank/DDBJ databases">
        <title>Whole-Genome Sequence of French Clinical Streptomyces mexicanus Strain Q0842.</title>
        <authorList>
            <person name="Boxberger M."/>
            <person name="La Scola B."/>
        </authorList>
    </citation>
    <scope>NUCLEOTIDE SEQUENCE [LARGE SCALE GENOMIC DNA]</scope>
    <source>
        <strain evidence="2 3">Marseille-Q0842</strain>
    </source>
</reference>
<feature type="domain" description="Asparagine synthetase" evidence="1">
    <location>
        <begin position="203"/>
        <end position="585"/>
    </location>
</feature>
<dbReference type="Proteomes" id="UP000517694">
    <property type="component" value="Unassembled WGS sequence"/>
</dbReference>
<dbReference type="Pfam" id="PF00733">
    <property type="entry name" value="Asn_synthase"/>
    <property type="match status" value="1"/>
</dbReference>
<proteinExistence type="predicted"/>
<dbReference type="Gene3D" id="3.40.50.620">
    <property type="entry name" value="HUPs"/>
    <property type="match status" value="1"/>
</dbReference>
<sequence length="606" mass="64603">MPSACGRRWFVVLPDREPAPAVAASLASYACHTLTHASGRPWLVGCWPADQEVTTRAGAVRLAALGPSDLTPETLAAHGTAVDGAAGSFHLLASDGGEVYARGTAPGTRRLFTAAVGQVTVAADRASTLAWLTGAEIDRSRLALRMLLPAFPFPYETVSMWRGVVPVPPHQALRLGSDGRVRSERWWCPPASDLPLDEAAPLLRTALRAAIASRVRPGQVWGADLSGGMDSTSVCFLAHQAGAELVAVTLQWSAPANEDARYARLAAGHLPGLTHLVCPSAQLPQPFTGASDRRPAGEEPTPVLRYRAQQERLAQVLAGHGARRRLSGHGGDHVVTPPAAYVHPLLRRSPRTGVAHAMAHRALRRRPLSATARALLSDRSLPRWLRQQAAALEAVRRDRAPDFGWGPPPALPSWATGRARELAAAALREAAESTEPLGSDRGTHAWVHQARLAGIDAAHLADAGMQARLPVEAPFCDDAVLAACLRVRPEEAGHPASYKPLLAAALRGIVPPALLQRTTKDHSSQEWYAGLAAQRPALAAWAEDSRLVAAGLAEPGALRRAFLAPALLRGGCAELEHTLGLEQWLRDLESHPHPGHLKEHACEPDT</sequence>
<name>A0A7X1I1G2_9ACTN</name>
<keyword evidence="3" id="KW-1185">Reference proteome</keyword>
<dbReference type="SUPFAM" id="SSF52402">
    <property type="entry name" value="Adenine nucleotide alpha hydrolases-like"/>
    <property type="match status" value="1"/>
</dbReference>
<protein>
    <recommendedName>
        <fullName evidence="1">Asparagine synthetase domain-containing protein</fullName>
    </recommendedName>
</protein>
<dbReference type="RefSeq" id="WP_185947662.1">
    <property type="nucleotide sequence ID" value="NZ_JACMHY010000007.1"/>
</dbReference>
<evidence type="ECO:0000313" key="3">
    <source>
        <dbReference type="Proteomes" id="UP000517694"/>
    </source>
</evidence>
<dbReference type="EMBL" id="JACMHY010000007">
    <property type="protein sequence ID" value="MBC2866956.1"/>
    <property type="molecule type" value="Genomic_DNA"/>
</dbReference>
<gene>
    <name evidence="2" type="ORF">H1R13_18875</name>
</gene>
<comment type="caution">
    <text evidence="2">The sequence shown here is derived from an EMBL/GenBank/DDBJ whole genome shotgun (WGS) entry which is preliminary data.</text>
</comment>
<dbReference type="AlphaFoldDB" id="A0A7X1I1G2"/>
<evidence type="ECO:0000259" key="1">
    <source>
        <dbReference type="Pfam" id="PF00733"/>
    </source>
</evidence>
<dbReference type="InterPro" id="IPR001962">
    <property type="entry name" value="Asn_synthase"/>
</dbReference>
<dbReference type="GO" id="GO:0004066">
    <property type="term" value="F:asparagine synthase (glutamine-hydrolyzing) activity"/>
    <property type="evidence" value="ECO:0007669"/>
    <property type="project" value="InterPro"/>
</dbReference>
<accession>A0A7X1I1G2</accession>